<feature type="compositionally biased region" description="Low complexity" evidence="2">
    <location>
        <begin position="409"/>
        <end position="422"/>
    </location>
</feature>
<organism evidence="4 5">
    <name type="scientific">Ophiocordyceps australis</name>
    <dbReference type="NCBI Taxonomy" id="1399860"/>
    <lineage>
        <taxon>Eukaryota</taxon>
        <taxon>Fungi</taxon>
        <taxon>Dikarya</taxon>
        <taxon>Ascomycota</taxon>
        <taxon>Pezizomycotina</taxon>
        <taxon>Sordariomycetes</taxon>
        <taxon>Hypocreomycetidae</taxon>
        <taxon>Hypocreales</taxon>
        <taxon>Ophiocordycipitaceae</taxon>
        <taxon>Ophiocordyceps</taxon>
    </lineage>
</organism>
<sequence length="561" mass="60813">MSAASSPLAVMTPESDPGSFMAESPSRLDAFPQGLDYRAMVRRLLQRFSRPEIERLIDEEGCDYSQSSSYMQQLGFSWNECLDGYVAVSGDGGRTSEMTRTASRKPHQQQAAPSQQGPSCSQQKQLRRKAGSASLRPLLPSAVNVFPSKSSCPSSGPKSPHGRDATQRNDYACGFCAELGITKTCTRRNDLRRHMEQFHNTNAQWLCQHPGCHRAFDWPTAYQIHLRTSHGGSQMMRMADARVDLCAQTVFACGFQGCHHVVEAPDSGPAMATAWKSFTGHLIRHCDRGTAVRWDYSHRMRNLLRQSSLADAWAETDADTSGLRWDPVSSRVLRKVLETRHVDDVPRLLSAAVALGSDNGVFNSDLQVHLELPVRKTCLAAKTGHPAHLRRPKASSPTSVPALSPPRPSSSSSSESDAAPPSHMLAGILPSTEAAPSSLMTAYQDLPESPGFNDLASLPFRPYPNDYMNAAAAAAAAMYTAPQFVGPANMMALSSVTPNDQSVYFAGTPAAVPRAQEAWDASYAPTGLQSPALTDAYLDLSASPMSVPSQQNDMLLEGFAP</sequence>
<accession>A0A2C5ZK34</accession>
<proteinExistence type="predicted"/>
<reference evidence="4 5" key="1">
    <citation type="submission" date="2017-06" db="EMBL/GenBank/DDBJ databases">
        <title>Ant-infecting Ophiocordyceps genomes reveal a high diversity of potential behavioral manipulation genes and a possible major role for enterotoxins.</title>
        <authorList>
            <person name="De Bekker C."/>
            <person name="Evans H.C."/>
            <person name="Brachmann A."/>
            <person name="Hughes D.P."/>
        </authorList>
    </citation>
    <scope>NUCLEOTIDE SEQUENCE [LARGE SCALE GENOMIC DNA]</scope>
    <source>
        <strain evidence="4 5">1348a</strain>
    </source>
</reference>
<evidence type="ECO:0000256" key="1">
    <source>
        <dbReference type="PROSITE-ProRule" id="PRU00042"/>
    </source>
</evidence>
<keyword evidence="1" id="KW-0479">Metal-binding</keyword>
<dbReference type="SMART" id="SM00355">
    <property type="entry name" value="ZnF_C2H2"/>
    <property type="match status" value="3"/>
</dbReference>
<dbReference type="PROSITE" id="PS00028">
    <property type="entry name" value="ZINC_FINGER_C2H2_1"/>
    <property type="match status" value="1"/>
</dbReference>
<gene>
    <name evidence="4" type="ORF">CDD82_849</name>
</gene>
<evidence type="ECO:0000259" key="3">
    <source>
        <dbReference type="PROSITE" id="PS50157"/>
    </source>
</evidence>
<keyword evidence="5" id="KW-1185">Reference proteome</keyword>
<dbReference type="PROSITE" id="PS50157">
    <property type="entry name" value="ZINC_FINGER_C2H2_2"/>
    <property type="match status" value="1"/>
</dbReference>
<feature type="region of interest" description="Disordered" evidence="2">
    <location>
        <begin position="384"/>
        <end position="425"/>
    </location>
</feature>
<dbReference type="GO" id="GO:0008270">
    <property type="term" value="F:zinc ion binding"/>
    <property type="evidence" value="ECO:0007669"/>
    <property type="project" value="UniProtKB-KW"/>
</dbReference>
<feature type="compositionally biased region" description="Low complexity" evidence="2">
    <location>
        <begin position="147"/>
        <end position="159"/>
    </location>
</feature>
<evidence type="ECO:0000313" key="5">
    <source>
        <dbReference type="Proteomes" id="UP000224854"/>
    </source>
</evidence>
<dbReference type="Proteomes" id="UP000224854">
    <property type="component" value="Unassembled WGS sequence"/>
</dbReference>
<evidence type="ECO:0000313" key="4">
    <source>
        <dbReference type="EMBL" id="PHH81417.1"/>
    </source>
</evidence>
<dbReference type="AlphaFoldDB" id="A0A2C5ZK34"/>
<comment type="caution">
    <text evidence="4">The sequence shown here is derived from an EMBL/GenBank/DDBJ whole genome shotgun (WGS) entry which is preliminary data.</text>
</comment>
<feature type="compositionally biased region" description="Low complexity" evidence="2">
    <location>
        <begin position="108"/>
        <end position="124"/>
    </location>
</feature>
<feature type="region of interest" description="Disordered" evidence="2">
    <location>
        <begin position="1"/>
        <end position="24"/>
    </location>
</feature>
<feature type="domain" description="C2H2-type" evidence="3">
    <location>
        <begin position="205"/>
        <end position="235"/>
    </location>
</feature>
<keyword evidence="1" id="KW-0863">Zinc-finger</keyword>
<dbReference type="InterPro" id="IPR013087">
    <property type="entry name" value="Znf_C2H2_type"/>
</dbReference>
<dbReference type="EMBL" id="NJEU01000122">
    <property type="protein sequence ID" value="PHH81417.1"/>
    <property type="molecule type" value="Genomic_DNA"/>
</dbReference>
<dbReference type="OrthoDB" id="5208775at2759"/>
<protein>
    <recommendedName>
        <fullName evidence="3">C2H2-type domain-containing protein</fullName>
    </recommendedName>
</protein>
<feature type="region of interest" description="Disordered" evidence="2">
    <location>
        <begin position="92"/>
        <end position="133"/>
    </location>
</feature>
<feature type="region of interest" description="Disordered" evidence="2">
    <location>
        <begin position="146"/>
        <end position="165"/>
    </location>
</feature>
<dbReference type="Gene3D" id="3.30.160.60">
    <property type="entry name" value="Classic Zinc Finger"/>
    <property type="match status" value="1"/>
</dbReference>
<name>A0A2C5ZK34_9HYPO</name>
<keyword evidence="1" id="KW-0862">Zinc</keyword>
<evidence type="ECO:0000256" key="2">
    <source>
        <dbReference type="SAM" id="MobiDB-lite"/>
    </source>
</evidence>